<gene>
    <name evidence="4 6" type="primary">bamE</name>
    <name evidence="6" type="ORF">M9B40_01025</name>
</gene>
<keyword evidence="3 4" id="KW-0998">Cell outer membrane</keyword>
<evidence type="ECO:0000313" key="6">
    <source>
        <dbReference type="EMBL" id="URQ63372.1"/>
    </source>
</evidence>
<evidence type="ECO:0000259" key="5">
    <source>
        <dbReference type="Pfam" id="PF04355"/>
    </source>
</evidence>
<comment type="subunit">
    <text evidence="4">Part of the Bam complex.</text>
</comment>
<comment type="subcellular location">
    <subcellularLocation>
        <location evidence="4">Cell outer membrane</location>
        <topology evidence="4">Lipid-anchor</topology>
    </subcellularLocation>
</comment>
<dbReference type="EMBL" id="CP097966">
    <property type="protein sequence ID" value="URQ63372.1"/>
    <property type="molecule type" value="Genomic_DNA"/>
</dbReference>
<organism evidence="6 7">
    <name type="scientific">SAR86 cluster bacterium</name>
    <dbReference type="NCBI Taxonomy" id="2030880"/>
    <lineage>
        <taxon>Bacteria</taxon>
        <taxon>Pseudomonadati</taxon>
        <taxon>Pseudomonadota</taxon>
        <taxon>Gammaproteobacteria</taxon>
        <taxon>SAR86 cluster</taxon>
    </lineage>
</organism>
<dbReference type="PANTHER" id="PTHR37482:SF1">
    <property type="entry name" value="OUTER MEMBRANE PROTEIN ASSEMBLY FACTOR BAME"/>
    <property type="match status" value="1"/>
</dbReference>
<proteinExistence type="inferred from homology"/>
<evidence type="ECO:0000256" key="4">
    <source>
        <dbReference type="HAMAP-Rule" id="MF_00925"/>
    </source>
</evidence>
<keyword evidence="2 4" id="KW-0472">Membrane</keyword>
<feature type="domain" description="Outer membrane protein assembly factor BamE" evidence="5">
    <location>
        <begin position="29"/>
        <end position="97"/>
    </location>
</feature>
<evidence type="ECO:0000256" key="1">
    <source>
        <dbReference type="ARBA" id="ARBA00022729"/>
    </source>
</evidence>
<dbReference type="PANTHER" id="PTHR37482">
    <property type="entry name" value="OUTER MEMBRANE PROTEIN ASSEMBLY FACTOR BAME"/>
    <property type="match status" value="1"/>
</dbReference>
<evidence type="ECO:0000256" key="3">
    <source>
        <dbReference type="ARBA" id="ARBA00023237"/>
    </source>
</evidence>
<dbReference type="Pfam" id="PF04355">
    <property type="entry name" value="BamE"/>
    <property type="match status" value="1"/>
</dbReference>
<name>A0A9Q8U001_9GAMM</name>
<keyword evidence="1 4" id="KW-0732">Signal</keyword>
<keyword evidence="7" id="KW-1185">Reference proteome</keyword>
<dbReference type="GO" id="GO:1990063">
    <property type="term" value="C:Bam protein complex"/>
    <property type="evidence" value="ECO:0007669"/>
    <property type="project" value="TreeGrafter"/>
</dbReference>
<dbReference type="InterPro" id="IPR007450">
    <property type="entry name" value="BamE_dom"/>
</dbReference>
<dbReference type="InterPro" id="IPR026592">
    <property type="entry name" value="BamE"/>
</dbReference>
<dbReference type="PROSITE" id="PS51257">
    <property type="entry name" value="PROKAR_LIPOPROTEIN"/>
    <property type="match status" value="1"/>
</dbReference>
<dbReference type="HAMAP" id="MF_00925">
    <property type="entry name" value="OM_assembly_BamE"/>
    <property type="match status" value="1"/>
</dbReference>
<dbReference type="Gene3D" id="3.30.1450.10">
    <property type="match status" value="1"/>
</dbReference>
<dbReference type="Proteomes" id="UP001056381">
    <property type="component" value="Chromosome"/>
</dbReference>
<evidence type="ECO:0000256" key="2">
    <source>
        <dbReference type="ARBA" id="ARBA00023136"/>
    </source>
</evidence>
<dbReference type="GO" id="GO:0051205">
    <property type="term" value="P:protein insertion into membrane"/>
    <property type="evidence" value="ECO:0007669"/>
    <property type="project" value="UniProtKB-UniRule"/>
</dbReference>
<protein>
    <recommendedName>
        <fullName evidence="4">Outer membrane protein assembly factor BamE</fullName>
    </recommendedName>
</protein>
<comment type="function">
    <text evidence="4">Part of the outer membrane protein assembly complex, which is involved in assembly and insertion of beta-barrel proteins into the outer membrane.</text>
</comment>
<comment type="similarity">
    <text evidence="4">Belongs to the BamE family.</text>
</comment>
<dbReference type="GO" id="GO:0043165">
    <property type="term" value="P:Gram-negative-bacterium-type cell outer membrane assembly"/>
    <property type="evidence" value="ECO:0007669"/>
    <property type="project" value="UniProtKB-UniRule"/>
</dbReference>
<accession>A0A9Q8U001</accession>
<reference evidence="6" key="1">
    <citation type="submission" date="2022-05" db="EMBL/GenBank/DDBJ databases">
        <title>Single-amplified genomics reveal most streamlined microbe among free-living bacteria.</title>
        <authorList>
            <person name="Roda-Garcia J."/>
            <person name="Haro-Moreno J.M."/>
            <person name="Rodriguez-Valera F."/>
            <person name="Almagro-Moreno S."/>
            <person name="Lopez-Perez M."/>
        </authorList>
    </citation>
    <scope>NUCLEOTIDE SEQUENCE</scope>
    <source>
        <strain evidence="6">TMED112-D2-2</strain>
    </source>
</reference>
<evidence type="ECO:0000313" key="7">
    <source>
        <dbReference type="Proteomes" id="UP001056381"/>
    </source>
</evidence>
<dbReference type="GO" id="GO:0030674">
    <property type="term" value="F:protein-macromolecule adaptor activity"/>
    <property type="evidence" value="ECO:0007669"/>
    <property type="project" value="TreeGrafter"/>
</dbReference>
<dbReference type="InterPro" id="IPR037873">
    <property type="entry name" value="BamE-like"/>
</dbReference>
<sequence>MRFFIYVIIFLVVASCSNTSIYNRTVTQGTVFKQDDIDRLEIGMSKDQVSFIMGQPSFQNIFDKNIWDYYFQVKNGSKIQSEKKLKLFFDENGDLKEIEVIKI</sequence>
<keyword evidence="4" id="KW-0564">Palmitate</keyword>
<keyword evidence="4" id="KW-0449">Lipoprotein</keyword>
<dbReference type="AlphaFoldDB" id="A0A9Q8U001"/>